<evidence type="ECO:0000313" key="2">
    <source>
        <dbReference type="EMBL" id="CAB3982459.1"/>
    </source>
</evidence>
<dbReference type="Proteomes" id="UP001152795">
    <property type="component" value="Unassembled WGS sequence"/>
</dbReference>
<keyword evidence="3" id="KW-1185">Reference proteome</keyword>
<evidence type="ECO:0000313" key="3">
    <source>
        <dbReference type="Proteomes" id="UP001152795"/>
    </source>
</evidence>
<sequence length="90" mass="10509">MIGETWINECPRLYKIYKKVITELVSGQQPRWHKGVAGILCTDAMFHRIAIGHVHEEHLKESIQHMVKYGSLKESTEKESSFWTRLVTEI</sequence>
<dbReference type="AlphaFoldDB" id="A0A7D9DE41"/>
<evidence type="ECO:0000313" key="1">
    <source>
        <dbReference type="EMBL" id="CAB3982308.1"/>
    </source>
</evidence>
<organism evidence="1 3">
    <name type="scientific">Paramuricea clavata</name>
    <name type="common">Red gorgonian</name>
    <name type="synonym">Violescent sea-whip</name>
    <dbReference type="NCBI Taxonomy" id="317549"/>
    <lineage>
        <taxon>Eukaryota</taxon>
        <taxon>Metazoa</taxon>
        <taxon>Cnidaria</taxon>
        <taxon>Anthozoa</taxon>
        <taxon>Octocorallia</taxon>
        <taxon>Malacalcyonacea</taxon>
        <taxon>Plexauridae</taxon>
        <taxon>Paramuricea</taxon>
    </lineage>
</organism>
<gene>
    <name evidence="1" type="ORF">PACLA_8A070324</name>
    <name evidence="2" type="ORF">PACLA_8A080658</name>
</gene>
<dbReference type="EMBL" id="CACRXK020000489">
    <property type="protein sequence ID" value="CAB3982308.1"/>
    <property type="molecule type" value="Genomic_DNA"/>
</dbReference>
<name>A0A7D9DE41_PARCT</name>
<dbReference type="EMBL" id="CACRXK020000503">
    <property type="protein sequence ID" value="CAB3982459.1"/>
    <property type="molecule type" value="Genomic_DNA"/>
</dbReference>
<protein>
    <submittedName>
        <fullName evidence="1">Uncharacterized protein</fullName>
    </submittedName>
</protein>
<proteinExistence type="predicted"/>
<reference evidence="1" key="1">
    <citation type="submission" date="2020-04" db="EMBL/GenBank/DDBJ databases">
        <authorList>
            <person name="Alioto T."/>
            <person name="Alioto T."/>
            <person name="Gomez Garrido J."/>
        </authorList>
    </citation>
    <scope>NUCLEOTIDE SEQUENCE</scope>
    <source>
        <strain evidence="1">A484AB</strain>
    </source>
</reference>
<accession>A0A7D9DE41</accession>
<comment type="caution">
    <text evidence="1">The sequence shown here is derived from an EMBL/GenBank/DDBJ whole genome shotgun (WGS) entry which is preliminary data.</text>
</comment>